<dbReference type="VEuPathDB" id="FungiDB:I302_07650"/>
<dbReference type="OrthoDB" id="5283654at2759"/>
<dbReference type="SUPFAM" id="SSF51735">
    <property type="entry name" value="NAD(P)-binding Rossmann-fold domains"/>
    <property type="match status" value="1"/>
</dbReference>
<dbReference type="InterPro" id="IPR036291">
    <property type="entry name" value="NAD(P)-bd_dom_sf"/>
</dbReference>
<dbReference type="PANTHER" id="PTHR47706">
    <property type="entry name" value="NMRA-LIKE FAMILY PROTEIN"/>
    <property type="match status" value="1"/>
</dbReference>
<reference evidence="5" key="2">
    <citation type="submission" date="2013-07" db="EMBL/GenBank/DDBJ databases">
        <authorList>
            <consortium name="The Broad Institute Genome Sequencing Platform"/>
            <person name="Cuomo C."/>
            <person name="Litvintseva A."/>
            <person name="Chen Y."/>
            <person name="Heitman J."/>
            <person name="Sun S."/>
            <person name="Springer D."/>
            <person name="Dromer F."/>
            <person name="Young S.K."/>
            <person name="Zeng Q."/>
            <person name="Gargeya S."/>
            <person name="Fitzgerald M."/>
            <person name="Abouelleil A."/>
            <person name="Alvarado L."/>
            <person name="Berlin A.M."/>
            <person name="Chapman S.B."/>
            <person name="Dewar J."/>
            <person name="Goldberg J."/>
            <person name="Griggs A."/>
            <person name="Gujja S."/>
            <person name="Hansen M."/>
            <person name="Howarth C."/>
            <person name="Imamovic A."/>
            <person name="Larimer J."/>
            <person name="McCowan C."/>
            <person name="Murphy C."/>
            <person name="Pearson M."/>
            <person name="Priest M."/>
            <person name="Roberts A."/>
            <person name="Saif S."/>
            <person name="Shea T."/>
            <person name="Sykes S."/>
            <person name="Wortman J."/>
            <person name="Nusbaum C."/>
            <person name="Birren B."/>
        </authorList>
    </citation>
    <scope>NUCLEOTIDE SEQUENCE</scope>
    <source>
        <strain evidence="5">CBS 10118</strain>
    </source>
</reference>
<reference evidence="4" key="3">
    <citation type="submission" date="2014-01" db="EMBL/GenBank/DDBJ databases">
        <title>Evolution of pathogenesis and genome organization in the Tremellales.</title>
        <authorList>
            <person name="Cuomo C."/>
            <person name="Litvintseva A."/>
            <person name="Heitman J."/>
            <person name="Chen Y."/>
            <person name="Sun S."/>
            <person name="Springer D."/>
            <person name="Dromer F."/>
            <person name="Young S."/>
            <person name="Zeng Q."/>
            <person name="Chapman S."/>
            <person name="Gujja S."/>
            <person name="Saif S."/>
            <person name="Birren B."/>
        </authorList>
    </citation>
    <scope>NUCLEOTIDE SEQUENCE</scope>
    <source>
        <strain evidence="4">CBS 10118</strain>
    </source>
</reference>
<gene>
    <name evidence="4" type="ORF">I302_07650</name>
    <name evidence="5" type="ORF">I302_107985</name>
</gene>
<dbReference type="EMBL" id="KI894024">
    <property type="protein sequence ID" value="OCF23296.1"/>
    <property type="molecule type" value="Genomic_DNA"/>
</dbReference>
<dbReference type="RefSeq" id="XP_019044366.1">
    <property type="nucleotide sequence ID" value="XM_019194243.1"/>
</dbReference>
<dbReference type="Gene3D" id="3.90.25.10">
    <property type="entry name" value="UDP-galactose 4-epimerase, domain 1"/>
    <property type="match status" value="1"/>
</dbReference>
<reference evidence="4" key="1">
    <citation type="submission" date="2013-07" db="EMBL/GenBank/DDBJ databases">
        <title>The Genome Sequence of Cryptococcus bestiolae CBS10118.</title>
        <authorList>
            <consortium name="The Broad Institute Genome Sequencing Platform"/>
            <person name="Cuomo C."/>
            <person name="Litvintseva A."/>
            <person name="Chen Y."/>
            <person name="Heitman J."/>
            <person name="Sun S."/>
            <person name="Springer D."/>
            <person name="Dromer F."/>
            <person name="Young S.K."/>
            <person name="Zeng Q."/>
            <person name="Gargeya S."/>
            <person name="Fitzgerald M."/>
            <person name="Abouelleil A."/>
            <person name="Alvarado L."/>
            <person name="Berlin A.M."/>
            <person name="Chapman S.B."/>
            <person name="Dewar J."/>
            <person name="Goldberg J."/>
            <person name="Griggs A."/>
            <person name="Gujja S."/>
            <person name="Hansen M."/>
            <person name="Howarth C."/>
            <person name="Imamovic A."/>
            <person name="Larimer J."/>
            <person name="McCowan C."/>
            <person name="Murphy C."/>
            <person name="Pearson M."/>
            <person name="Priest M."/>
            <person name="Roberts A."/>
            <person name="Saif S."/>
            <person name="Shea T."/>
            <person name="Sykes S."/>
            <person name="Wortman J."/>
            <person name="Nusbaum C."/>
            <person name="Birren B."/>
        </authorList>
    </citation>
    <scope>NUCLEOTIDE SEQUENCE [LARGE SCALE GENOMIC DNA]</scope>
    <source>
        <strain evidence="4">CBS 10118</strain>
    </source>
</reference>
<dbReference type="GeneID" id="30212049"/>
<dbReference type="InterPro" id="IPR045312">
    <property type="entry name" value="PCBER-like"/>
</dbReference>
<feature type="domain" description="NmrA-like" evidence="3">
    <location>
        <begin position="2"/>
        <end position="236"/>
    </location>
</feature>
<dbReference type="EMBL" id="CP144547">
    <property type="protein sequence ID" value="WVW85947.1"/>
    <property type="molecule type" value="Genomic_DNA"/>
</dbReference>
<protein>
    <recommendedName>
        <fullName evidence="3">NmrA-like domain-containing protein</fullName>
    </recommendedName>
</protein>
<reference evidence="5" key="4">
    <citation type="submission" date="2024-02" db="EMBL/GenBank/DDBJ databases">
        <title>Comparative genomics of Cryptococcus and Kwoniella reveals pathogenesis evolution and contrasting modes of karyotype evolution via chromosome fusion or intercentromeric recombination.</title>
        <authorList>
            <person name="Coelho M.A."/>
            <person name="David-Palma M."/>
            <person name="Shea T."/>
            <person name="Bowers K."/>
            <person name="McGinley-Smith S."/>
            <person name="Mohammad A.W."/>
            <person name="Gnirke A."/>
            <person name="Yurkov A.M."/>
            <person name="Nowrousian M."/>
            <person name="Sun S."/>
            <person name="Cuomo C.A."/>
            <person name="Heitman J."/>
        </authorList>
    </citation>
    <scope>NUCLEOTIDE SEQUENCE</scope>
    <source>
        <strain evidence="5">CBS 10118</strain>
    </source>
</reference>
<accession>A0A1B9FWZ2</accession>
<dbReference type="Pfam" id="PF05368">
    <property type="entry name" value="NmrA"/>
    <property type="match status" value="1"/>
</dbReference>
<keyword evidence="1" id="KW-0521">NADP</keyword>
<dbReference type="KEGG" id="kbi:30212049"/>
<evidence type="ECO:0000256" key="2">
    <source>
        <dbReference type="ARBA" id="ARBA00023002"/>
    </source>
</evidence>
<dbReference type="CDD" id="cd05259">
    <property type="entry name" value="PCBER_SDR_a"/>
    <property type="match status" value="1"/>
</dbReference>
<evidence type="ECO:0000256" key="1">
    <source>
        <dbReference type="ARBA" id="ARBA00022857"/>
    </source>
</evidence>
<keyword evidence="6" id="KW-1185">Reference proteome</keyword>
<dbReference type="InterPro" id="IPR051609">
    <property type="entry name" value="NmrA/Isoflavone_reductase-like"/>
</dbReference>
<evidence type="ECO:0000313" key="5">
    <source>
        <dbReference type="EMBL" id="WVW85947.1"/>
    </source>
</evidence>
<dbReference type="AlphaFoldDB" id="A0A1B9FWZ2"/>
<dbReference type="GO" id="GO:0016491">
    <property type="term" value="F:oxidoreductase activity"/>
    <property type="evidence" value="ECO:0007669"/>
    <property type="project" value="UniProtKB-KW"/>
</dbReference>
<dbReference type="InterPro" id="IPR008030">
    <property type="entry name" value="NmrA-like"/>
</dbReference>
<sequence>MTPKILIIGAGELGLSLIRSLTSHPAHPSVSVLLRASSSTDLSTYPIKVVHGDISSTAEELTPLLEGYDIVISATGFAGGPNSQLNLAHAVLEAGVPHYFPWQFGVDYDLIGRGSSQPLFDEQLDVRDLLRSQDKTKWTIVSTGLFTSFLFHPSFGVVDLDSSTGKATVNALGGWSNGITVTSAEDIGRITSKIVLDNPDIPQGVVYIASDTIKFEDVSKEVERVGWKVDRKIITVEELEVRRKRDPEDVGPKYALIWARNIGVSWDVGVTWNGKRGIEVESLREWVDRNLPRP</sequence>
<name>A0A1B9FWZ2_9TREE</name>
<organism evidence="4">
    <name type="scientific">Kwoniella bestiolae CBS 10118</name>
    <dbReference type="NCBI Taxonomy" id="1296100"/>
    <lineage>
        <taxon>Eukaryota</taxon>
        <taxon>Fungi</taxon>
        <taxon>Dikarya</taxon>
        <taxon>Basidiomycota</taxon>
        <taxon>Agaricomycotina</taxon>
        <taxon>Tremellomycetes</taxon>
        <taxon>Tremellales</taxon>
        <taxon>Cryptococcaceae</taxon>
        <taxon>Kwoniella</taxon>
    </lineage>
</organism>
<proteinExistence type="predicted"/>
<evidence type="ECO:0000259" key="3">
    <source>
        <dbReference type="Pfam" id="PF05368"/>
    </source>
</evidence>
<dbReference type="Gene3D" id="3.40.50.720">
    <property type="entry name" value="NAD(P)-binding Rossmann-like Domain"/>
    <property type="match status" value="1"/>
</dbReference>
<dbReference type="Proteomes" id="UP000092730">
    <property type="component" value="Chromosome 7"/>
</dbReference>
<dbReference type="PANTHER" id="PTHR47706:SF6">
    <property type="entry name" value="NMRA-LIKE FAMILY PROTEIN (AFU_ORTHOLOGUE AFUA_6G00280)"/>
    <property type="match status" value="1"/>
</dbReference>
<evidence type="ECO:0000313" key="6">
    <source>
        <dbReference type="Proteomes" id="UP000092730"/>
    </source>
</evidence>
<evidence type="ECO:0000313" key="4">
    <source>
        <dbReference type="EMBL" id="OCF23296.1"/>
    </source>
</evidence>
<keyword evidence="2" id="KW-0560">Oxidoreductase</keyword>